<evidence type="ECO:0000259" key="2">
    <source>
        <dbReference type="Pfam" id="PF13581"/>
    </source>
</evidence>
<sequence>MAERDLNPDEGPAPLREDLLHYTPVPGSVRLDRHRAARLVTQWGQPQLADDVQLLVGELAANALVHGCWPDWFFRLRLALTETALRIEVSDPRGDRFPEPRTAVDGDDSGRGLMMVEAVADRWGTVPLRVGKTVWVELGLAKETA</sequence>
<dbReference type="RefSeq" id="WP_197989493.1">
    <property type="nucleotide sequence ID" value="NZ_JACYXC010000001.1"/>
</dbReference>
<dbReference type="GO" id="GO:0005524">
    <property type="term" value="F:ATP binding"/>
    <property type="evidence" value="ECO:0007669"/>
    <property type="project" value="UniProtKB-KW"/>
</dbReference>
<evidence type="ECO:0000256" key="1">
    <source>
        <dbReference type="ARBA" id="ARBA00022527"/>
    </source>
</evidence>
<dbReference type="SUPFAM" id="SSF55874">
    <property type="entry name" value="ATPase domain of HSP90 chaperone/DNA topoisomerase II/histidine kinase"/>
    <property type="match status" value="1"/>
</dbReference>
<name>A0ABS0NLE5_9ACTN</name>
<keyword evidence="4" id="KW-1185">Reference proteome</keyword>
<dbReference type="EMBL" id="JACYXC010000001">
    <property type="protein sequence ID" value="MBH5336025.1"/>
    <property type="molecule type" value="Genomic_DNA"/>
</dbReference>
<keyword evidence="3" id="KW-0067">ATP-binding</keyword>
<evidence type="ECO:0000313" key="3">
    <source>
        <dbReference type="EMBL" id="MBH5336025.1"/>
    </source>
</evidence>
<keyword evidence="3" id="KW-0547">Nucleotide-binding</keyword>
<protein>
    <submittedName>
        <fullName evidence="3">ATP-binding protein</fullName>
    </submittedName>
</protein>
<feature type="domain" description="Histidine kinase/HSP90-like ATPase" evidence="2">
    <location>
        <begin position="28"/>
        <end position="123"/>
    </location>
</feature>
<dbReference type="PANTHER" id="PTHR35526:SF3">
    <property type="entry name" value="ANTI-SIGMA-F FACTOR RSBW"/>
    <property type="match status" value="1"/>
</dbReference>
<dbReference type="InterPro" id="IPR050267">
    <property type="entry name" value="Anti-sigma-factor_SerPK"/>
</dbReference>
<gene>
    <name evidence="3" type="ORF">IHE55_15005</name>
</gene>
<comment type="caution">
    <text evidence="3">The sequence shown here is derived from an EMBL/GenBank/DDBJ whole genome shotgun (WGS) entry which is preliminary data.</text>
</comment>
<accession>A0ABS0NLE5</accession>
<keyword evidence="1" id="KW-0808">Transferase</keyword>
<dbReference type="CDD" id="cd16936">
    <property type="entry name" value="HATPase_RsbW-like"/>
    <property type="match status" value="1"/>
</dbReference>
<dbReference type="Pfam" id="PF13581">
    <property type="entry name" value="HATPase_c_2"/>
    <property type="match status" value="1"/>
</dbReference>
<dbReference type="Proteomes" id="UP000807371">
    <property type="component" value="Unassembled WGS sequence"/>
</dbReference>
<evidence type="ECO:0000313" key="4">
    <source>
        <dbReference type="Proteomes" id="UP000807371"/>
    </source>
</evidence>
<proteinExistence type="predicted"/>
<reference evidence="3 4" key="1">
    <citation type="submission" date="2020-09" db="EMBL/GenBank/DDBJ databases">
        <title>Biosynthesis of the nuclear factor of activated T cells inhibitor NFAT-133 and its congeners in Streptomyces pactum.</title>
        <authorList>
            <person name="Zhou W."/>
            <person name="Posri P."/>
            <person name="Abugrain M.E."/>
            <person name="Weisberg A.J."/>
            <person name="Chang J.H."/>
            <person name="Mahmud T."/>
        </authorList>
    </citation>
    <scope>NUCLEOTIDE SEQUENCE [LARGE SCALE GENOMIC DNA]</scope>
    <source>
        <strain evidence="3 4">ATCC 27456</strain>
    </source>
</reference>
<keyword evidence="1" id="KW-0723">Serine/threonine-protein kinase</keyword>
<dbReference type="Gene3D" id="3.30.565.10">
    <property type="entry name" value="Histidine kinase-like ATPase, C-terminal domain"/>
    <property type="match status" value="1"/>
</dbReference>
<dbReference type="InterPro" id="IPR003594">
    <property type="entry name" value="HATPase_dom"/>
</dbReference>
<organism evidence="3 4">
    <name type="scientific">Streptomyces pactum</name>
    <dbReference type="NCBI Taxonomy" id="68249"/>
    <lineage>
        <taxon>Bacteria</taxon>
        <taxon>Bacillati</taxon>
        <taxon>Actinomycetota</taxon>
        <taxon>Actinomycetes</taxon>
        <taxon>Kitasatosporales</taxon>
        <taxon>Streptomycetaceae</taxon>
        <taxon>Streptomyces</taxon>
    </lineage>
</organism>
<dbReference type="InterPro" id="IPR036890">
    <property type="entry name" value="HATPase_C_sf"/>
</dbReference>
<keyword evidence="1" id="KW-0418">Kinase</keyword>
<dbReference type="PANTHER" id="PTHR35526">
    <property type="entry name" value="ANTI-SIGMA-F FACTOR RSBW-RELATED"/>
    <property type="match status" value="1"/>
</dbReference>